<comment type="caution">
    <text evidence="2">The sequence shown here is derived from an EMBL/GenBank/DDBJ whole genome shotgun (WGS) entry which is preliminary data.</text>
</comment>
<evidence type="ECO:0000256" key="1">
    <source>
        <dbReference type="SAM" id="Coils"/>
    </source>
</evidence>
<organism evidence="2 3">
    <name type="scientific">Amycolatopsis suaedae</name>
    <dbReference type="NCBI Taxonomy" id="2510978"/>
    <lineage>
        <taxon>Bacteria</taxon>
        <taxon>Bacillati</taxon>
        <taxon>Actinomycetota</taxon>
        <taxon>Actinomycetes</taxon>
        <taxon>Pseudonocardiales</taxon>
        <taxon>Pseudonocardiaceae</taxon>
        <taxon>Amycolatopsis</taxon>
    </lineage>
</organism>
<keyword evidence="3" id="KW-1185">Reference proteome</keyword>
<evidence type="ECO:0000313" key="2">
    <source>
        <dbReference type="EMBL" id="RZQ60764.1"/>
    </source>
</evidence>
<gene>
    <name evidence="2" type="ORF">EWH70_27020</name>
</gene>
<dbReference type="EMBL" id="SFCC01000015">
    <property type="protein sequence ID" value="RZQ60764.1"/>
    <property type="molecule type" value="Genomic_DNA"/>
</dbReference>
<evidence type="ECO:0000313" key="3">
    <source>
        <dbReference type="Proteomes" id="UP000292003"/>
    </source>
</evidence>
<reference evidence="2 3" key="1">
    <citation type="submission" date="2019-02" db="EMBL/GenBank/DDBJ databases">
        <title>Draft genome sequence of Amycolatopsis sp. 8-3EHSu isolated from roots of Suaeda maritima.</title>
        <authorList>
            <person name="Duangmal K."/>
            <person name="Chantavorakit T."/>
        </authorList>
    </citation>
    <scope>NUCLEOTIDE SEQUENCE [LARGE SCALE GENOMIC DNA]</scope>
    <source>
        <strain evidence="2 3">8-3EHSu</strain>
    </source>
</reference>
<accession>A0A4Q7J454</accession>
<dbReference type="Pfam" id="PF19730">
    <property type="entry name" value="DUF6221"/>
    <property type="match status" value="1"/>
</dbReference>
<sequence length="117" mass="13542">MSSLVRFLYARIDEDEAHADAGGSLTWPAHRIREECAAKRAVLAALERDRKEKAEEDGWEWLDAESAVGWLFGDSKEDEAKRLAREILSALAMPYAWHPEFRKEWVVKPKAKKRGFW</sequence>
<name>A0A4Q7J454_9PSEU</name>
<dbReference type="AlphaFoldDB" id="A0A4Q7J454"/>
<feature type="coiled-coil region" evidence="1">
    <location>
        <begin position="29"/>
        <end position="56"/>
    </location>
</feature>
<dbReference type="RefSeq" id="WP_130478337.1">
    <property type="nucleotide sequence ID" value="NZ_SFCC01000015.1"/>
</dbReference>
<dbReference type="OrthoDB" id="4290974at2"/>
<protein>
    <submittedName>
        <fullName evidence="2">Uncharacterized protein</fullName>
    </submittedName>
</protein>
<dbReference type="Proteomes" id="UP000292003">
    <property type="component" value="Unassembled WGS sequence"/>
</dbReference>
<proteinExistence type="predicted"/>
<keyword evidence="1" id="KW-0175">Coiled coil</keyword>
<dbReference type="InterPro" id="IPR046193">
    <property type="entry name" value="DUF6221"/>
</dbReference>